<dbReference type="AlphaFoldDB" id="A0AA36J7B2"/>
<keyword evidence="3" id="KW-1185">Reference proteome</keyword>
<comment type="caution">
    <text evidence="2">The sequence shown here is derived from an EMBL/GenBank/DDBJ whole genome shotgun (WGS) entry which is preliminary data.</text>
</comment>
<evidence type="ECO:0000313" key="2">
    <source>
        <dbReference type="EMBL" id="CAJ1400377.1"/>
    </source>
</evidence>
<evidence type="ECO:0000313" key="1">
    <source>
        <dbReference type="EMBL" id="CAJ1384509.1"/>
    </source>
</evidence>
<reference evidence="2" key="1">
    <citation type="submission" date="2023-08" db="EMBL/GenBank/DDBJ databases">
        <authorList>
            <person name="Chen Y."/>
            <person name="Shah S."/>
            <person name="Dougan E. K."/>
            <person name="Thang M."/>
            <person name="Chan C."/>
        </authorList>
    </citation>
    <scope>NUCLEOTIDE SEQUENCE</scope>
</reference>
<dbReference type="Proteomes" id="UP001178507">
    <property type="component" value="Unassembled WGS sequence"/>
</dbReference>
<name>A0AA36J7B2_9DINO</name>
<protein>
    <submittedName>
        <fullName evidence="2">Uncharacterized protein</fullName>
    </submittedName>
</protein>
<accession>A0AA36J7B2</accession>
<gene>
    <name evidence="1" type="ORF">EVOR1521_LOCUS11373</name>
    <name evidence="2" type="ORF">EVOR1521_LOCUS23721</name>
</gene>
<organism evidence="2 3">
    <name type="scientific">Effrenium voratum</name>
    <dbReference type="NCBI Taxonomy" id="2562239"/>
    <lineage>
        <taxon>Eukaryota</taxon>
        <taxon>Sar</taxon>
        <taxon>Alveolata</taxon>
        <taxon>Dinophyceae</taxon>
        <taxon>Suessiales</taxon>
        <taxon>Symbiodiniaceae</taxon>
        <taxon>Effrenium</taxon>
    </lineage>
</organism>
<dbReference type="EMBL" id="CAUJNA010003369">
    <property type="protein sequence ID" value="CAJ1400377.1"/>
    <property type="molecule type" value="Genomic_DNA"/>
</dbReference>
<dbReference type="EMBL" id="CAUJNA010001116">
    <property type="protein sequence ID" value="CAJ1384509.1"/>
    <property type="molecule type" value="Genomic_DNA"/>
</dbReference>
<proteinExistence type="predicted"/>
<evidence type="ECO:0000313" key="3">
    <source>
        <dbReference type="Proteomes" id="UP001178507"/>
    </source>
</evidence>
<sequence>MAVNAQTLAPATVIVLLTHVPFANNIEVHVPTWATLDYIKEIVTEYITTRALELAVGGGHFRGHFIPKRDWGFWSRTRSAPYNMPVLSLKAEDQPLRFCWHDWSPSFQRLRGWELIAPFMPKDEEASAPTVLGLEDRP</sequence>